<comment type="caution">
    <text evidence="1">The sequence shown here is derived from an EMBL/GenBank/DDBJ whole genome shotgun (WGS) entry which is preliminary data.</text>
</comment>
<gene>
    <name evidence="1" type="ORF">GDO78_000036</name>
</gene>
<dbReference type="EMBL" id="WNTK01000001">
    <property type="protein sequence ID" value="KAG9491322.1"/>
    <property type="molecule type" value="Genomic_DNA"/>
</dbReference>
<evidence type="ECO:0000313" key="1">
    <source>
        <dbReference type="EMBL" id="KAG9491322.1"/>
    </source>
</evidence>
<name>A0A8J6FNQ3_ELECQ</name>
<sequence length="100" mass="10983">MIIEVISLRPITHYCILAAVLSPGLTAGLLTQTTSIIRMYDAQSLGQETRGQARAHFHSKDAKLMRPVVKPGQTGCKTAPKIQQYVTSLKGHVHILSIYL</sequence>
<accession>A0A8J6FNQ3</accession>
<keyword evidence="2" id="KW-1185">Reference proteome</keyword>
<organism evidence="1 2">
    <name type="scientific">Eleutherodactylus coqui</name>
    <name type="common">Puerto Rican coqui</name>
    <dbReference type="NCBI Taxonomy" id="57060"/>
    <lineage>
        <taxon>Eukaryota</taxon>
        <taxon>Metazoa</taxon>
        <taxon>Chordata</taxon>
        <taxon>Craniata</taxon>
        <taxon>Vertebrata</taxon>
        <taxon>Euteleostomi</taxon>
        <taxon>Amphibia</taxon>
        <taxon>Batrachia</taxon>
        <taxon>Anura</taxon>
        <taxon>Neobatrachia</taxon>
        <taxon>Hyloidea</taxon>
        <taxon>Eleutherodactylidae</taxon>
        <taxon>Eleutherodactylinae</taxon>
        <taxon>Eleutherodactylus</taxon>
        <taxon>Eleutherodactylus</taxon>
    </lineage>
</organism>
<protein>
    <submittedName>
        <fullName evidence="1">Uncharacterized protein</fullName>
    </submittedName>
</protein>
<evidence type="ECO:0000313" key="2">
    <source>
        <dbReference type="Proteomes" id="UP000770717"/>
    </source>
</evidence>
<dbReference type="AlphaFoldDB" id="A0A8J6FNQ3"/>
<proteinExistence type="predicted"/>
<dbReference type="Proteomes" id="UP000770717">
    <property type="component" value="Unassembled WGS sequence"/>
</dbReference>
<reference evidence="1" key="1">
    <citation type="thesis" date="2020" institute="ProQuest LLC" country="789 East Eisenhower Parkway, Ann Arbor, MI, USA">
        <title>Comparative Genomics and Chromosome Evolution.</title>
        <authorList>
            <person name="Mudd A.B."/>
        </authorList>
    </citation>
    <scope>NUCLEOTIDE SEQUENCE</scope>
    <source>
        <strain evidence="1">HN-11 Male</strain>
        <tissue evidence="1">Kidney and liver</tissue>
    </source>
</reference>